<comment type="similarity">
    <text evidence="2">Belongs to the MotB family.</text>
</comment>
<evidence type="ECO:0000256" key="2">
    <source>
        <dbReference type="ARBA" id="ARBA00008914"/>
    </source>
</evidence>
<evidence type="ECO:0000256" key="3">
    <source>
        <dbReference type="ARBA" id="ARBA00022475"/>
    </source>
</evidence>
<dbReference type="EMBL" id="FOCP01000002">
    <property type="protein sequence ID" value="SEM76009.1"/>
    <property type="molecule type" value="Genomic_DNA"/>
</dbReference>
<dbReference type="PANTHER" id="PTHR30329:SF20">
    <property type="entry name" value="EXPORTED PROTEIN"/>
    <property type="match status" value="1"/>
</dbReference>
<dbReference type="STRING" id="917.SAMN05216326_11521"/>
<name>A0A1H8B195_9PROT</name>
<gene>
    <name evidence="10" type="ORF">SAMN05216325_10223</name>
</gene>
<dbReference type="InterPro" id="IPR006665">
    <property type="entry name" value="OmpA-like"/>
</dbReference>
<dbReference type="InterPro" id="IPR036737">
    <property type="entry name" value="OmpA-like_sf"/>
</dbReference>
<evidence type="ECO:0000256" key="7">
    <source>
        <dbReference type="PROSITE-ProRule" id="PRU00473"/>
    </source>
</evidence>
<sequence length="265" mass="29876">MNMARKRFCSNEEVHENHERWLVSYADFITLLFAFFVVMYAVSSINEGKYKVLSGSLVNAFKNPVVKPEPTQQSQAPLLIKKEMQQESLIKIIEEKKFQRSKKQEVMQSMAKDVLKVLASLVDNGKVRVTQSNLGITVEINASVLFSPGEAQLSDDSIDTLQAVAQVLKNHDHEIQVEGHTDNLPIHNVFFPSNWELSTARASSVIRLFIDSGLEGQRLTAIGYGENRPVDTNDTIEGRMRNRRVAVMILSNESEKETEIPVSLD</sequence>
<keyword evidence="4 8" id="KW-0812">Transmembrane</keyword>
<evidence type="ECO:0000313" key="10">
    <source>
        <dbReference type="EMBL" id="SEM76009.1"/>
    </source>
</evidence>
<reference evidence="10 11" key="1">
    <citation type="submission" date="2016-10" db="EMBL/GenBank/DDBJ databases">
        <authorList>
            <person name="de Groot N.N."/>
        </authorList>
    </citation>
    <scope>NUCLEOTIDE SEQUENCE [LARGE SCALE GENOMIC DNA]</scope>
    <source>
        <strain evidence="10 11">Nm22</strain>
    </source>
</reference>
<dbReference type="Pfam" id="PF13677">
    <property type="entry name" value="MotB_plug"/>
    <property type="match status" value="1"/>
</dbReference>
<dbReference type="Gene3D" id="3.30.1330.60">
    <property type="entry name" value="OmpA-like domain"/>
    <property type="match status" value="1"/>
</dbReference>
<evidence type="ECO:0000313" key="11">
    <source>
        <dbReference type="Proteomes" id="UP000199459"/>
    </source>
</evidence>
<dbReference type="GO" id="GO:0005886">
    <property type="term" value="C:plasma membrane"/>
    <property type="evidence" value="ECO:0007669"/>
    <property type="project" value="UniProtKB-SubCell"/>
</dbReference>
<dbReference type="Proteomes" id="UP000199459">
    <property type="component" value="Unassembled WGS sequence"/>
</dbReference>
<evidence type="ECO:0000256" key="4">
    <source>
        <dbReference type="ARBA" id="ARBA00022692"/>
    </source>
</evidence>
<dbReference type="CDD" id="cd07185">
    <property type="entry name" value="OmpA_C-like"/>
    <property type="match status" value="1"/>
</dbReference>
<dbReference type="SUPFAM" id="SSF103088">
    <property type="entry name" value="OmpA-like"/>
    <property type="match status" value="1"/>
</dbReference>
<evidence type="ECO:0000256" key="6">
    <source>
        <dbReference type="ARBA" id="ARBA00023136"/>
    </source>
</evidence>
<feature type="domain" description="OmpA-like" evidence="9">
    <location>
        <begin position="133"/>
        <end position="253"/>
    </location>
</feature>
<proteinExistence type="inferred from homology"/>
<dbReference type="Pfam" id="PF00691">
    <property type="entry name" value="OmpA"/>
    <property type="match status" value="1"/>
</dbReference>
<dbReference type="NCBIfam" id="NF006541">
    <property type="entry name" value="PRK09038.1"/>
    <property type="match status" value="1"/>
</dbReference>
<dbReference type="InterPro" id="IPR025713">
    <property type="entry name" value="MotB-like_N_dom"/>
</dbReference>
<dbReference type="InterPro" id="IPR050330">
    <property type="entry name" value="Bact_OuterMem_StrucFunc"/>
</dbReference>
<dbReference type="PROSITE" id="PS51123">
    <property type="entry name" value="OMPA_2"/>
    <property type="match status" value="1"/>
</dbReference>
<accession>A0A1H8B195</accession>
<keyword evidence="5 8" id="KW-1133">Transmembrane helix</keyword>
<dbReference type="PANTHER" id="PTHR30329">
    <property type="entry name" value="STATOR ELEMENT OF FLAGELLAR MOTOR COMPLEX"/>
    <property type="match status" value="1"/>
</dbReference>
<dbReference type="AlphaFoldDB" id="A0A1H8B195"/>
<evidence type="ECO:0000256" key="5">
    <source>
        <dbReference type="ARBA" id="ARBA00022989"/>
    </source>
</evidence>
<keyword evidence="6 7" id="KW-0472">Membrane</keyword>
<evidence type="ECO:0000256" key="8">
    <source>
        <dbReference type="SAM" id="Phobius"/>
    </source>
</evidence>
<evidence type="ECO:0000259" key="9">
    <source>
        <dbReference type="PROSITE" id="PS51123"/>
    </source>
</evidence>
<comment type="subcellular location">
    <subcellularLocation>
        <location evidence="1">Cell membrane</location>
        <topology evidence="1">Single-pass membrane protein</topology>
    </subcellularLocation>
</comment>
<organism evidence="10 11">
    <name type="scientific">Nitrosomonas marina</name>
    <dbReference type="NCBI Taxonomy" id="917"/>
    <lineage>
        <taxon>Bacteria</taxon>
        <taxon>Pseudomonadati</taxon>
        <taxon>Pseudomonadota</taxon>
        <taxon>Betaproteobacteria</taxon>
        <taxon>Nitrosomonadales</taxon>
        <taxon>Nitrosomonadaceae</taxon>
        <taxon>Nitrosomonas</taxon>
    </lineage>
</organism>
<feature type="transmembrane region" description="Helical" evidence="8">
    <location>
        <begin position="21"/>
        <end position="42"/>
    </location>
</feature>
<evidence type="ECO:0000256" key="1">
    <source>
        <dbReference type="ARBA" id="ARBA00004162"/>
    </source>
</evidence>
<protein>
    <submittedName>
        <fullName evidence="10">Chemotaxis protein MotB</fullName>
    </submittedName>
</protein>
<keyword evidence="3" id="KW-1003">Cell membrane</keyword>